<dbReference type="Proteomes" id="UP001143910">
    <property type="component" value="Unassembled WGS sequence"/>
</dbReference>
<dbReference type="EMBL" id="JANJQO010000566">
    <property type="protein sequence ID" value="KAJ2976581.1"/>
    <property type="molecule type" value="Genomic_DNA"/>
</dbReference>
<evidence type="ECO:0000313" key="1">
    <source>
        <dbReference type="EMBL" id="KAJ2976581.1"/>
    </source>
</evidence>
<keyword evidence="2" id="KW-1185">Reference proteome</keyword>
<protein>
    <submittedName>
        <fullName evidence="1">Uncharacterized protein</fullName>
    </submittedName>
</protein>
<gene>
    <name evidence="1" type="ORF">NQ176_g4871</name>
</gene>
<proteinExistence type="predicted"/>
<sequence length="203" mass="23025">MESGLKKPVAEIFESKRLVFRAITSSEEDKATFNDLIGEPGTDALGNSGIPLPSNRDVWNNVAKKLSDSSLLSAFVCHRYDTTHADAGQAIGVINLSKPSLEVKTENCVTKMGIFMAEASRRQGFAEEAVRWAIDWTFNYTRVHRFELQSSSYNTAAIKLWQKIGFTLEGRKRECVWFQRKWHDSLMFSLLEHEWDAMQGGNE</sequence>
<evidence type="ECO:0000313" key="2">
    <source>
        <dbReference type="Proteomes" id="UP001143910"/>
    </source>
</evidence>
<reference evidence="1" key="1">
    <citation type="submission" date="2022-08" db="EMBL/GenBank/DDBJ databases">
        <title>Genome Sequence of Lecanicillium fungicola.</title>
        <authorList>
            <person name="Buettner E."/>
        </authorList>
    </citation>
    <scope>NUCLEOTIDE SEQUENCE</scope>
    <source>
        <strain evidence="1">Babe33</strain>
    </source>
</reference>
<organism evidence="1 2">
    <name type="scientific">Zarea fungicola</name>
    <dbReference type="NCBI Taxonomy" id="93591"/>
    <lineage>
        <taxon>Eukaryota</taxon>
        <taxon>Fungi</taxon>
        <taxon>Dikarya</taxon>
        <taxon>Ascomycota</taxon>
        <taxon>Pezizomycotina</taxon>
        <taxon>Sordariomycetes</taxon>
        <taxon>Hypocreomycetidae</taxon>
        <taxon>Hypocreales</taxon>
        <taxon>Cordycipitaceae</taxon>
        <taxon>Zarea</taxon>
    </lineage>
</organism>
<comment type="caution">
    <text evidence="1">The sequence shown here is derived from an EMBL/GenBank/DDBJ whole genome shotgun (WGS) entry which is preliminary data.</text>
</comment>
<name>A0ACC1ND73_9HYPO</name>
<accession>A0ACC1ND73</accession>